<evidence type="ECO:0000313" key="1">
    <source>
        <dbReference type="EMBL" id="MFC5970326.1"/>
    </source>
</evidence>
<evidence type="ECO:0008006" key="3">
    <source>
        <dbReference type="Google" id="ProtNLM"/>
    </source>
</evidence>
<proteinExistence type="predicted"/>
<reference evidence="1 2" key="1">
    <citation type="journal article" date="2019" name="Int. J. Syst. Evol. Microbiol.">
        <title>The Global Catalogue of Microorganisms (GCM) 10K type strain sequencing project: providing services to taxonomists for standard genome sequencing and annotation.</title>
        <authorList>
            <consortium name="The Broad Institute Genomics Platform"/>
            <consortium name="The Broad Institute Genome Sequencing Center for Infectious Disease"/>
            <person name="Wu L."/>
            <person name="Ma J."/>
        </authorList>
    </citation>
    <scope>NUCLEOTIDE SEQUENCE [LARGE SCALE GENOMIC DNA]</scope>
    <source>
        <strain evidence="1 2">CGMCC 1.12543</strain>
    </source>
</reference>
<dbReference type="AlphaFoldDB" id="A0ABD5RIM7"/>
<accession>A0ABD5RIM7</accession>
<dbReference type="EMBL" id="JBHSQH010000001">
    <property type="protein sequence ID" value="MFC5970326.1"/>
    <property type="molecule type" value="Genomic_DNA"/>
</dbReference>
<evidence type="ECO:0000313" key="2">
    <source>
        <dbReference type="Proteomes" id="UP001596099"/>
    </source>
</evidence>
<sequence length="51" mass="5762">MSHVPERPLLFACAECSVVHVGVRESEDHYRPPDHCSVCDSETFTELPDHP</sequence>
<dbReference type="RefSeq" id="WP_247419196.1">
    <property type="nucleotide sequence ID" value="NZ_JALLGW010000002.1"/>
</dbReference>
<comment type="caution">
    <text evidence="1">The sequence shown here is derived from an EMBL/GenBank/DDBJ whole genome shotgun (WGS) entry which is preliminary data.</text>
</comment>
<gene>
    <name evidence="1" type="ORF">ACFPYI_03190</name>
</gene>
<organism evidence="1 2">
    <name type="scientific">Halomarina salina</name>
    <dbReference type="NCBI Taxonomy" id="1872699"/>
    <lineage>
        <taxon>Archaea</taxon>
        <taxon>Methanobacteriati</taxon>
        <taxon>Methanobacteriota</taxon>
        <taxon>Stenosarchaea group</taxon>
        <taxon>Halobacteria</taxon>
        <taxon>Halobacteriales</taxon>
        <taxon>Natronomonadaceae</taxon>
        <taxon>Halomarina</taxon>
    </lineage>
</organism>
<name>A0ABD5RIM7_9EURY</name>
<dbReference type="Proteomes" id="UP001596099">
    <property type="component" value="Unassembled WGS sequence"/>
</dbReference>
<keyword evidence="2" id="KW-1185">Reference proteome</keyword>
<protein>
    <recommendedName>
        <fullName evidence="3">Small CPxCG-related zinc finger protein</fullName>
    </recommendedName>
</protein>